<protein>
    <recommendedName>
        <fullName evidence="2">YqjK-like protein</fullName>
    </recommendedName>
</protein>
<gene>
    <name evidence="1" type="ORF">CARN2_3191</name>
</gene>
<evidence type="ECO:0008006" key="2">
    <source>
        <dbReference type="Google" id="ProtNLM"/>
    </source>
</evidence>
<organism evidence="1">
    <name type="scientific">mine drainage metagenome</name>
    <dbReference type="NCBI Taxonomy" id="410659"/>
    <lineage>
        <taxon>unclassified sequences</taxon>
        <taxon>metagenomes</taxon>
        <taxon>ecological metagenomes</taxon>
    </lineage>
</organism>
<dbReference type="AlphaFoldDB" id="E6PS10"/>
<dbReference type="EMBL" id="CABM01000047">
    <property type="protein sequence ID" value="CBH97716.1"/>
    <property type="molecule type" value="Genomic_DNA"/>
</dbReference>
<evidence type="ECO:0000313" key="1">
    <source>
        <dbReference type="EMBL" id="CBH97716.1"/>
    </source>
</evidence>
<accession>E6PS10</accession>
<sequence>MSPESVELLLRKQRLQLAAADQRRGCLALVDDVEAGMDKLARLQTSLQGLGQSMREHAPALALAGLVVLVWRPRGVLRWAQRGWLLYLGTRRLRSVWGAALAAVGKLRGGAEARSAAEQA</sequence>
<reference evidence="1" key="1">
    <citation type="submission" date="2009-10" db="EMBL/GenBank/DDBJ databases">
        <title>Diversity of trophic interactions inside an arsenic-rich microbial ecosystem.</title>
        <authorList>
            <person name="Bertin P.N."/>
            <person name="Heinrich-Salmeron A."/>
            <person name="Pelletier E."/>
            <person name="Goulhen-Chollet F."/>
            <person name="Arsene-Ploetze F."/>
            <person name="Gallien S."/>
            <person name="Calteau A."/>
            <person name="Vallenet D."/>
            <person name="Casiot C."/>
            <person name="Chane-Woon-Ming B."/>
            <person name="Giloteaux L."/>
            <person name="Barakat M."/>
            <person name="Bonnefoy V."/>
            <person name="Bruneel O."/>
            <person name="Chandler M."/>
            <person name="Cleiss J."/>
            <person name="Duran R."/>
            <person name="Elbaz-Poulichet F."/>
            <person name="Fonknechten N."/>
            <person name="Lauga B."/>
            <person name="Mornico D."/>
            <person name="Ortet P."/>
            <person name="Schaeffer C."/>
            <person name="Siguier P."/>
            <person name="Alexander Thil Smith A."/>
            <person name="Van Dorsselaer A."/>
            <person name="Weissenbach J."/>
            <person name="Medigue C."/>
            <person name="Le Paslier D."/>
        </authorList>
    </citation>
    <scope>NUCLEOTIDE SEQUENCE</scope>
</reference>
<comment type="caution">
    <text evidence="1">The sequence shown here is derived from an EMBL/GenBank/DDBJ whole genome shotgun (WGS) entry which is preliminary data.</text>
</comment>
<name>E6PS10_9ZZZZ</name>
<proteinExistence type="predicted"/>